<proteinExistence type="predicted"/>
<keyword evidence="2" id="KW-1185">Reference proteome</keyword>
<dbReference type="EMBL" id="JAVDXW010000001">
    <property type="protein sequence ID" value="MDR7301050.1"/>
    <property type="molecule type" value="Genomic_DNA"/>
</dbReference>
<reference evidence="1" key="1">
    <citation type="submission" date="2023-07" db="EMBL/GenBank/DDBJ databases">
        <title>Sequencing the genomes of 1000 actinobacteria strains.</title>
        <authorList>
            <person name="Klenk H.-P."/>
        </authorList>
    </citation>
    <scope>NUCLEOTIDE SEQUENCE</scope>
    <source>
        <strain evidence="1">DSM 45977</strain>
    </source>
</reference>
<protein>
    <submittedName>
        <fullName evidence="1">Uncharacterized protein</fullName>
    </submittedName>
</protein>
<organism evidence="1 2">
    <name type="scientific">Haloactinomyces albus</name>
    <dbReference type="NCBI Taxonomy" id="1352928"/>
    <lineage>
        <taxon>Bacteria</taxon>
        <taxon>Bacillati</taxon>
        <taxon>Actinomycetota</taxon>
        <taxon>Actinomycetes</taxon>
        <taxon>Actinopolysporales</taxon>
        <taxon>Actinopolysporaceae</taxon>
        <taxon>Haloactinomyces</taxon>
    </lineage>
</organism>
<evidence type="ECO:0000313" key="1">
    <source>
        <dbReference type="EMBL" id="MDR7301050.1"/>
    </source>
</evidence>
<accession>A0AAE3ZBW6</accession>
<dbReference type="RefSeq" id="WP_310270832.1">
    <property type="nucleotide sequence ID" value="NZ_JAVDXW010000001.1"/>
</dbReference>
<dbReference type="Proteomes" id="UP001180845">
    <property type="component" value="Unassembled WGS sequence"/>
</dbReference>
<dbReference type="AlphaFoldDB" id="A0AAE3ZBW6"/>
<name>A0AAE3ZBW6_9ACTN</name>
<gene>
    <name evidence="1" type="ORF">JOF55_001231</name>
</gene>
<comment type="caution">
    <text evidence="1">The sequence shown here is derived from an EMBL/GenBank/DDBJ whole genome shotgun (WGS) entry which is preliminary data.</text>
</comment>
<sequence length="69" mass="7726">MNRHERTAQLMTQAVFMLSHAASDVRLGRYSSDERAHLADGLDRLSAALRDTDQPMVITATTERTDDHA</sequence>
<evidence type="ECO:0000313" key="2">
    <source>
        <dbReference type="Proteomes" id="UP001180845"/>
    </source>
</evidence>